<dbReference type="PANTHER" id="PTHR45080:SF8">
    <property type="entry name" value="IG-LIKE DOMAIN-CONTAINING PROTEIN"/>
    <property type="match status" value="1"/>
</dbReference>
<proteinExistence type="predicted"/>
<feature type="domain" description="Ig-like" evidence="4">
    <location>
        <begin position="269"/>
        <end position="342"/>
    </location>
</feature>
<dbReference type="InterPro" id="IPR036179">
    <property type="entry name" value="Ig-like_dom_sf"/>
</dbReference>
<dbReference type="SUPFAM" id="SSF48726">
    <property type="entry name" value="Immunoglobulin"/>
    <property type="match status" value="4"/>
</dbReference>
<feature type="domain" description="Ig-like" evidence="4">
    <location>
        <begin position="1"/>
        <end position="82"/>
    </location>
</feature>
<evidence type="ECO:0000256" key="2">
    <source>
        <dbReference type="ARBA" id="ARBA00023157"/>
    </source>
</evidence>
<keyword evidence="6" id="KW-1185">Reference proteome</keyword>
<dbReference type="SMART" id="SM00409">
    <property type="entry name" value="IG"/>
    <property type="match status" value="3"/>
</dbReference>
<dbReference type="InterPro" id="IPR050958">
    <property type="entry name" value="Cell_Adh-Cytoskel_Orgn"/>
</dbReference>
<evidence type="ECO:0000256" key="1">
    <source>
        <dbReference type="ARBA" id="ARBA00022729"/>
    </source>
</evidence>
<dbReference type="InterPro" id="IPR003599">
    <property type="entry name" value="Ig_sub"/>
</dbReference>
<evidence type="ECO:0000313" key="5">
    <source>
        <dbReference type="EMBL" id="KHJ98438.1"/>
    </source>
</evidence>
<dbReference type="GO" id="GO:0005886">
    <property type="term" value="C:plasma membrane"/>
    <property type="evidence" value="ECO:0007669"/>
    <property type="project" value="TreeGrafter"/>
</dbReference>
<dbReference type="GO" id="GO:0050808">
    <property type="term" value="P:synapse organization"/>
    <property type="evidence" value="ECO:0007669"/>
    <property type="project" value="TreeGrafter"/>
</dbReference>
<dbReference type="FunFam" id="2.60.40.10:FF:000503">
    <property type="entry name" value="Hemicentin 1"/>
    <property type="match status" value="3"/>
</dbReference>
<evidence type="ECO:0000259" key="4">
    <source>
        <dbReference type="PROSITE" id="PS50835"/>
    </source>
</evidence>
<dbReference type="GO" id="GO:0043025">
    <property type="term" value="C:neuronal cell body"/>
    <property type="evidence" value="ECO:0007669"/>
    <property type="project" value="TreeGrafter"/>
</dbReference>
<dbReference type="GO" id="GO:0007156">
    <property type="term" value="P:homophilic cell adhesion via plasma membrane adhesion molecules"/>
    <property type="evidence" value="ECO:0007669"/>
    <property type="project" value="TreeGrafter"/>
</dbReference>
<dbReference type="GO" id="GO:0008046">
    <property type="term" value="F:axon guidance receptor activity"/>
    <property type="evidence" value="ECO:0007669"/>
    <property type="project" value="TreeGrafter"/>
</dbReference>
<organism evidence="5 6">
    <name type="scientific">Oesophagostomum dentatum</name>
    <name type="common">Nodular worm</name>
    <dbReference type="NCBI Taxonomy" id="61180"/>
    <lineage>
        <taxon>Eukaryota</taxon>
        <taxon>Metazoa</taxon>
        <taxon>Ecdysozoa</taxon>
        <taxon>Nematoda</taxon>
        <taxon>Chromadorea</taxon>
        <taxon>Rhabditida</taxon>
        <taxon>Rhabditina</taxon>
        <taxon>Rhabditomorpha</taxon>
        <taxon>Strongyloidea</taxon>
        <taxon>Strongylidae</taxon>
        <taxon>Oesophagostomum</taxon>
    </lineage>
</organism>
<dbReference type="InterPro" id="IPR007110">
    <property type="entry name" value="Ig-like_dom"/>
</dbReference>
<dbReference type="GO" id="GO:0030424">
    <property type="term" value="C:axon"/>
    <property type="evidence" value="ECO:0007669"/>
    <property type="project" value="TreeGrafter"/>
</dbReference>
<dbReference type="Gene3D" id="2.60.40.10">
    <property type="entry name" value="Immunoglobulins"/>
    <property type="match status" value="4"/>
</dbReference>
<dbReference type="InterPro" id="IPR013098">
    <property type="entry name" value="Ig_I-set"/>
</dbReference>
<evidence type="ECO:0000256" key="3">
    <source>
        <dbReference type="ARBA" id="ARBA00023319"/>
    </source>
</evidence>
<keyword evidence="2" id="KW-1015">Disulfide bond</keyword>
<dbReference type="PROSITE" id="PS50835">
    <property type="entry name" value="IG_LIKE"/>
    <property type="match status" value="4"/>
</dbReference>
<dbReference type="Pfam" id="PF07679">
    <property type="entry name" value="I-set"/>
    <property type="match status" value="2"/>
</dbReference>
<dbReference type="InterPro" id="IPR013783">
    <property type="entry name" value="Ig-like_fold"/>
</dbReference>
<gene>
    <name evidence="5" type="ORF">OESDEN_01579</name>
</gene>
<keyword evidence="3" id="KW-0393">Immunoglobulin domain</keyword>
<feature type="domain" description="Ig-like" evidence="4">
    <location>
        <begin position="85"/>
        <end position="158"/>
    </location>
</feature>
<dbReference type="AlphaFoldDB" id="A0A0B1TLJ8"/>
<feature type="domain" description="Ig-like" evidence="4">
    <location>
        <begin position="163"/>
        <end position="251"/>
    </location>
</feature>
<dbReference type="Pfam" id="PF13927">
    <property type="entry name" value="Ig_3"/>
    <property type="match status" value="1"/>
</dbReference>
<dbReference type="OrthoDB" id="5985519at2759"/>
<dbReference type="PANTHER" id="PTHR45080">
    <property type="entry name" value="CONTACTIN 5"/>
    <property type="match status" value="1"/>
</dbReference>
<dbReference type="SMART" id="SM00408">
    <property type="entry name" value="IGc2"/>
    <property type="match status" value="3"/>
</dbReference>
<reference evidence="5 6" key="1">
    <citation type="submission" date="2014-03" db="EMBL/GenBank/DDBJ databases">
        <title>Draft genome of the hookworm Oesophagostomum dentatum.</title>
        <authorList>
            <person name="Mitreva M."/>
        </authorList>
    </citation>
    <scope>NUCLEOTIDE SEQUENCE [LARGE SCALE GENOMIC DNA]</scope>
    <source>
        <strain evidence="5 6">OD-Hann</strain>
    </source>
</reference>
<name>A0A0B1TLJ8_OESDE</name>
<keyword evidence="1" id="KW-0732">Signal</keyword>
<dbReference type="InterPro" id="IPR003598">
    <property type="entry name" value="Ig_sub2"/>
</dbReference>
<protein>
    <submittedName>
        <fullName evidence="5">Immunoglobulin I-set domain protein</fullName>
    </submittedName>
</protein>
<sequence>MQSEEMKVVAGRGATIRCEVFGNPPPKVEWLKNGQQFQSELLQSSTNLAYLHLREASVEDAGRYTCIAANRAGEQRASTQLHVIDGDRARLECKVEGHPAPTVRWLRGGRPIEDMSNFILSPRGETLMILKARRADAGSYSCVAKNAAGETEAGFTVSVFTAPHIEESVDQNPHIVQGKTLTFYCPVLGNPDPKVEWRRDNLPLEEDPRFSILEGKHLQIEHAQKEDEGRYTCHAYNEAGVLDTDYESEVIDVDVPYSRINPLTYSAPPKFHRTGESVYEVVEHEAVTLDCAVVTEPKPEVIWYRGEQPLYLAGNMALSPDAMVSKKCKVGAGSSVSRNRFC</sequence>
<dbReference type="Proteomes" id="UP000053660">
    <property type="component" value="Unassembled WGS sequence"/>
</dbReference>
<dbReference type="EMBL" id="KN549311">
    <property type="protein sequence ID" value="KHJ98438.1"/>
    <property type="molecule type" value="Genomic_DNA"/>
</dbReference>
<evidence type="ECO:0000313" key="6">
    <source>
        <dbReference type="Proteomes" id="UP000053660"/>
    </source>
</evidence>
<accession>A0A0B1TLJ8</accession>